<dbReference type="InterPro" id="IPR012332">
    <property type="entry name" value="Autotransporter_pectin_lyase_C"/>
</dbReference>
<comment type="caution">
    <text evidence="1">The sequence shown here is derived from an EMBL/GenBank/DDBJ whole genome shotgun (WGS) entry which is preliminary data.</text>
</comment>
<evidence type="ECO:0000313" key="2">
    <source>
        <dbReference type="Proteomes" id="UP001055048"/>
    </source>
</evidence>
<name>A0AA37JW08_BACUN</name>
<protein>
    <recommendedName>
        <fullName evidence="3">Fimbrillin family protein</fullName>
    </recommendedName>
</protein>
<dbReference type="CDD" id="cd13120">
    <property type="entry name" value="BF2867_like_N"/>
    <property type="match status" value="1"/>
</dbReference>
<gene>
    <name evidence="1" type="ORF">CE91St12_13840</name>
</gene>
<dbReference type="Gene3D" id="2.160.20.20">
    <property type="match status" value="1"/>
</dbReference>
<accession>A0AA37JW08</accession>
<dbReference type="PROSITE" id="PS51257">
    <property type="entry name" value="PROKAR_LIPOPROTEIN"/>
    <property type="match status" value="1"/>
</dbReference>
<dbReference type="EMBL" id="BQNL01000001">
    <property type="protein sequence ID" value="GKH13174.1"/>
    <property type="molecule type" value="Genomic_DNA"/>
</dbReference>
<evidence type="ECO:0008006" key="3">
    <source>
        <dbReference type="Google" id="ProtNLM"/>
    </source>
</evidence>
<proteinExistence type="predicted"/>
<dbReference type="AlphaFoldDB" id="A0AA37JW08"/>
<organism evidence="1 2">
    <name type="scientific">Bacteroides uniformis</name>
    <dbReference type="NCBI Taxonomy" id="820"/>
    <lineage>
        <taxon>Bacteria</taxon>
        <taxon>Pseudomonadati</taxon>
        <taxon>Bacteroidota</taxon>
        <taxon>Bacteroidia</taxon>
        <taxon>Bacteroidales</taxon>
        <taxon>Bacteroidaceae</taxon>
        <taxon>Bacteroides</taxon>
    </lineage>
</organism>
<reference evidence="1" key="1">
    <citation type="submission" date="2022-01" db="EMBL/GenBank/DDBJ databases">
        <title>Novel bile acid biosynthetic pathways are enriched in the microbiome of centenarians.</title>
        <authorList>
            <person name="Sato Y."/>
            <person name="Atarashi K."/>
            <person name="Plichta R.D."/>
            <person name="Arai Y."/>
            <person name="Sasajima S."/>
            <person name="Kearney M.S."/>
            <person name="Suda W."/>
            <person name="Takeshita K."/>
            <person name="Sasaki T."/>
            <person name="Okamoto S."/>
            <person name="Skelly N.A."/>
            <person name="Okamura Y."/>
            <person name="Vlamakis H."/>
            <person name="Li Y."/>
            <person name="Tanoue T."/>
            <person name="Takei H."/>
            <person name="Nittono H."/>
            <person name="Narushima S."/>
            <person name="Irie J."/>
            <person name="Itoh H."/>
            <person name="Moriya K."/>
            <person name="Sugiura Y."/>
            <person name="Suematsu M."/>
            <person name="Moritoki N."/>
            <person name="Shibata S."/>
            <person name="Littman R.D."/>
            <person name="Fischbach A.M."/>
            <person name="Uwamino Y."/>
            <person name="Inoue T."/>
            <person name="Honda A."/>
            <person name="Hattori M."/>
            <person name="Murai T."/>
            <person name="Xavier J.R."/>
            <person name="Hirose N."/>
            <person name="Honda K."/>
        </authorList>
    </citation>
    <scope>NUCLEOTIDE SEQUENCE</scope>
    <source>
        <strain evidence="1">CE91-St12</strain>
    </source>
</reference>
<evidence type="ECO:0000313" key="1">
    <source>
        <dbReference type="EMBL" id="GKH13174.1"/>
    </source>
</evidence>
<dbReference type="Proteomes" id="UP001055048">
    <property type="component" value="Unassembled WGS sequence"/>
</dbReference>
<sequence>MKIMKRIFYMSLAALTLGISSCTNEELSDSSKVIGNDRIVVDLPGATTRTHMDETNRNKVLWTTGDEISIFSVSGNQCTNNKYTLSSGEGTQSGEFTGGFSEGSTKKAAFYPYVDGTTFDGSKISFNMSNNLTLDANKPTENNKAPMACIISDDAQDKISFKNAGALLDITVKNIPTEYKKIVLTSKGENAPSISGAMEIEFSDGNPTLKVAETATTAATNEDKTVAISFTLTDSKDLQFFFPIPAGNYPELSLTLYKDNDSTGTKLRSFKGDSDNELTVNKGERLYATVIFDKVTGDIAASVNSTSDVKEAFNNADAVSVTGEITGSNNTVTVPTATSGSTGETTKSLSLEKVASGASLTVSDDNSSGSTGNSVDNFTLSIPNNETTDFQPLDVTITMPNTTVTLTGNAGTATYGNVTAETAKNTLIIGENVTIKKLTVKKGNVRLKPGAVIKELVHDNGSTVVYLYHETDQYTLPEPLPKKFKTMDAAIADMKAVFTNGGSYQLTKDMELVNDLGNSIKVTVKDSKSAILDLNGFTLKASNNSNIVVNGTLTIKDSSAAKSGKIMATKDQGNGFTSGLIEVQGENAKLVMESGIIDAVRENPAVNGQTGVFLTKGGDFSMTGGEITAGIFALTGNGNDSIVNSEISIKGGKLSSATDYAVYLPQAGTTTVEGGTISGGAGGICIQRGTLNISGTETVIKSLGTGSTGDAADGTGGLTNAAICVAAEYGDCTVSISEGQISGERGAVCISEPEGTSHNRIITITGGTFTDLNALTYLASGANVNIKLNKSCSIAKQLSIAEGTTVTIDLNKNTLTGTYNGDTNVYGTATIKNGSINVMQAIRVWENGNLTLDGVHVKETTHTALQAQGPNVKLTVKNNSVIEGKYFGCSTNASNSGIGQTPTYGANATLVLQDSEFKSEETGFMNNVPANVTMTNCKFSGTCHGALLRGGEYTIKNSTFTLNATKDKDTYVDGSWHANSENWADGNRCTYAAITIGNQNSKSYKYYTKVTMEKVTANVVGTYASQYTAVYAAANKEENLGVTWTYNENCVFGASGQSSVAYGNNGQNITVNGSAPSVNQN</sequence>